<sequence>MDSPRKSRNRAACRRCQRRKIRCDGQSPRCGACQKANSPCINDGRQLVQRSYIASMEKRVRWLESLVKKSCPDVNLQDLNENVQDEPSLDEDLEDSLLSPQRGSALAEDQEEAQDTQRNIHVRDHDARPRMEPRQAHEIGLVSLSPGGEPRYIGPSSGYFFANLVFSNAGRYQKQRGVASGGSSDNPRDSSSLAAELLHTPASLPARRESAIELSSKYFETIHISYPFLHQPSHLGYIDQVYSSEATSPEVAFHVYMVLAIAASDLSRKSKVRLPAEGYYATAMQYFSNICPDGSLHGLQCLLLLIVYALHNPSCGINIWNLNYQCLASLIDLGLQRDVRNTPSLRMSLLEQEMRTRVFWVVYTFDRTIGTMMGRPVGIRDEACDLRLPLDISDDGLLRQEAQERTTEQPPSHISFAIHLFKAARLNSEIKYVMHSISREAPAYAYPPIRDIFEWQREMLERLQRWKSEIPDFGSKNNMNVKLCEIRYHEMAILVLRPNPAIPEPTEESSTSCFGHAMDLLVSFRELYRDGSLQYSRLVVHSIFLGTLVVLHSVWKLPDVAANIQIDDLSLNVTAALNILSSIGEYWLEAQRARDCIDEILSATMKRLLKSRGMASSTATSRLRPRTRATSIAQQGSNLVSQMHLGQNTLEQQHHTTSLDINPAGLFDTLSTFPEDGQGYSNTQQLFDDSLFEGSFGLTGVPDFDGLMWEIFNTSSFN</sequence>
<protein>
    <submittedName>
        <fullName evidence="10">Zn(II)2Cys6 transcription factor</fullName>
    </submittedName>
</protein>
<evidence type="ECO:0000256" key="6">
    <source>
        <dbReference type="ARBA" id="ARBA00023163"/>
    </source>
</evidence>
<dbReference type="AlphaFoldDB" id="A0A5N6TQ58"/>
<dbReference type="SMART" id="SM00066">
    <property type="entry name" value="GAL4"/>
    <property type="match status" value="1"/>
</dbReference>
<dbReference type="GO" id="GO:0000981">
    <property type="term" value="F:DNA-binding transcription factor activity, RNA polymerase II-specific"/>
    <property type="evidence" value="ECO:0007669"/>
    <property type="project" value="InterPro"/>
</dbReference>
<dbReference type="InterPro" id="IPR052202">
    <property type="entry name" value="Yeast_MetPath_Reg"/>
</dbReference>
<evidence type="ECO:0000256" key="8">
    <source>
        <dbReference type="SAM" id="MobiDB-lite"/>
    </source>
</evidence>
<evidence type="ECO:0000256" key="3">
    <source>
        <dbReference type="ARBA" id="ARBA00022833"/>
    </source>
</evidence>
<evidence type="ECO:0000256" key="4">
    <source>
        <dbReference type="ARBA" id="ARBA00023015"/>
    </source>
</evidence>
<evidence type="ECO:0000313" key="11">
    <source>
        <dbReference type="Proteomes" id="UP000325780"/>
    </source>
</evidence>
<dbReference type="SMART" id="SM00906">
    <property type="entry name" value="Fungal_trans"/>
    <property type="match status" value="1"/>
</dbReference>
<dbReference type="Proteomes" id="UP000325780">
    <property type="component" value="Unassembled WGS sequence"/>
</dbReference>
<dbReference type="CDD" id="cd00067">
    <property type="entry name" value="GAL4"/>
    <property type="match status" value="1"/>
</dbReference>
<evidence type="ECO:0000256" key="2">
    <source>
        <dbReference type="ARBA" id="ARBA00022723"/>
    </source>
</evidence>
<dbReference type="InterPro" id="IPR007219">
    <property type="entry name" value="XnlR_reg_dom"/>
</dbReference>
<keyword evidence="3" id="KW-0862">Zinc</keyword>
<dbReference type="CDD" id="cd12148">
    <property type="entry name" value="fungal_TF_MHR"/>
    <property type="match status" value="1"/>
</dbReference>
<dbReference type="GO" id="GO:0008270">
    <property type="term" value="F:zinc ion binding"/>
    <property type="evidence" value="ECO:0007669"/>
    <property type="project" value="InterPro"/>
</dbReference>
<dbReference type="PANTHER" id="PTHR47782:SF1">
    <property type="entry name" value="PYRIMIDINE PATHWAY REGULATORY PROTEIN 1"/>
    <property type="match status" value="1"/>
</dbReference>
<feature type="domain" description="Zn(2)-C6 fungal-type" evidence="9">
    <location>
        <begin position="12"/>
        <end position="42"/>
    </location>
</feature>
<organism evidence="10 11">
    <name type="scientific">Aspergillus avenaceus</name>
    <dbReference type="NCBI Taxonomy" id="36643"/>
    <lineage>
        <taxon>Eukaryota</taxon>
        <taxon>Fungi</taxon>
        <taxon>Dikarya</taxon>
        <taxon>Ascomycota</taxon>
        <taxon>Pezizomycotina</taxon>
        <taxon>Eurotiomycetes</taxon>
        <taxon>Eurotiomycetidae</taxon>
        <taxon>Eurotiales</taxon>
        <taxon>Aspergillaceae</taxon>
        <taxon>Aspergillus</taxon>
        <taxon>Aspergillus subgen. Circumdati</taxon>
    </lineage>
</organism>
<dbReference type="GO" id="GO:0045944">
    <property type="term" value="P:positive regulation of transcription by RNA polymerase II"/>
    <property type="evidence" value="ECO:0007669"/>
    <property type="project" value="TreeGrafter"/>
</dbReference>
<comment type="subcellular location">
    <subcellularLocation>
        <location evidence="1">Nucleus</location>
    </subcellularLocation>
</comment>
<dbReference type="Pfam" id="PF00172">
    <property type="entry name" value="Zn_clus"/>
    <property type="match status" value="1"/>
</dbReference>
<dbReference type="Gene3D" id="4.10.240.10">
    <property type="entry name" value="Zn(2)-C6 fungal-type DNA-binding domain"/>
    <property type="match status" value="1"/>
</dbReference>
<keyword evidence="2" id="KW-0479">Metal-binding</keyword>
<keyword evidence="7" id="KW-0539">Nucleus</keyword>
<dbReference type="OrthoDB" id="25921at2759"/>
<keyword evidence="11" id="KW-1185">Reference proteome</keyword>
<dbReference type="PROSITE" id="PS50048">
    <property type="entry name" value="ZN2_CY6_FUNGAL_2"/>
    <property type="match status" value="1"/>
</dbReference>
<evidence type="ECO:0000256" key="7">
    <source>
        <dbReference type="ARBA" id="ARBA00023242"/>
    </source>
</evidence>
<evidence type="ECO:0000313" key="10">
    <source>
        <dbReference type="EMBL" id="KAE8148269.1"/>
    </source>
</evidence>
<accession>A0A5N6TQ58</accession>
<keyword evidence="5" id="KW-0238">DNA-binding</keyword>
<dbReference type="GO" id="GO:0043565">
    <property type="term" value="F:sequence-specific DNA binding"/>
    <property type="evidence" value="ECO:0007669"/>
    <property type="project" value="TreeGrafter"/>
</dbReference>
<evidence type="ECO:0000259" key="9">
    <source>
        <dbReference type="PROSITE" id="PS50048"/>
    </source>
</evidence>
<proteinExistence type="predicted"/>
<evidence type="ECO:0000256" key="5">
    <source>
        <dbReference type="ARBA" id="ARBA00023125"/>
    </source>
</evidence>
<dbReference type="InterPro" id="IPR036864">
    <property type="entry name" value="Zn2-C6_fun-type_DNA-bd_sf"/>
</dbReference>
<keyword evidence="6" id="KW-0804">Transcription</keyword>
<keyword evidence="4" id="KW-0805">Transcription regulation</keyword>
<feature type="compositionally biased region" description="Basic and acidic residues" evidence="8">
    <location>
        <begin position="121"/>
        <end position="134"/>
    </location>
</feature>
<dbReference type="Pfam" id="PF04082">
    <property type="entry name" value="Fungal_trans"/>
    <property type="match status" value="1"/>
</dbReference>
<gene>
    <name evidence="10" type="ORF">BDV25DRAFT_158625</name>
</gene>
<dbReference type="InterPro" id="IPR001138">
    <property type="entry name" value="Zn2Cys6_DnaBD"/>
</dbReference>
<reference evidence="10 11" key="1">
    <citation type="submission" date="2019-04" db="EMBL/GenBank/DDBJ databases">
        <title>Friends and foes A comparative genomics study of 23 Aspergillus species from section Flavi.</title>
        <authorList>
            <consortium name="DOE Joint Genome Institute"/>
            <person name="Kjaerbolling I."/>
            <person name="Vesth T."/>
            <person name="Frisvad J.C."/>
            <person name="Nybo J.L."/>
            <person name="Theobald S."/>
            <person name="Kildgaard S."/>
            <person name="Isbrandt T."/>
            <person name="Kuo A."/>
            <person name="Sato A."/>
            <person name="Lyhne E.K."/>
            <person name="Kogle M.E."/>
            <person name="Wiebenga A."/>
            <person name="Kun R.S."/>
            <person name="Lubbers R.J."/>
            <person name="Makela M.R."/>
            <person name="Barry K."/>
            <person name="Chovatia M."/>
            <person name="Clum A."/>
            <person name="Daum C."/>
            <person name="Haridas S."/>
            <person name="He G."/>
            <person name="LaButti K."/>
            <person name="Lipzen A."/>
            <person name="Mondo S."/>
            <person name="Riley R."/>
            <person name="Salamov A."/>
            <person name="Simmons B.A."/>
            <person name="Magnuson J.K."/>
            <person name="Henrissat B."/>
            <person name="Mortensen U.H."/>
            <person name="Larsen T.O."/>
            <person name="Devries R.P."/>
            <person name="Grigoriev I.V."/>
            <person name="Machida M."/>
            <person name="Baker S.E."/>
            <person name="Andersen M.R."/>
        </authorList>
    </citation>
    <scope>NUCLEOTIDE SEQUENCE [LARGE SCALE GENOMIC DNA]</scope>
    <source>
        <strain evidence="10 11">IBT 18842</strain>
    </source>
</reference>
<dbReference type="GO" id="GO:0005634">
    <property type="term" value="C:nucleus"/>
    <property type="evidence" value="ECO:0007669"/>
    <property type="project" value="UniProtKB-SubCell"/>
</dbReference>
<dbReference type="EMBL" id="ML742167">
    <property type="protein sequence ID" value="KAE8148269.1"/>
    <property type="molecule type" value="Genomic_DNA"/>
</dbReference>
<name>A0A5N6TQ58_ASPAV</name>
<dbReference type="SUPFAM" id="SSF57701">
    <property type="entry name" value="Zn2/Cys6 DNA-binding domain"/>
    <property type="match status" value="1"/>
</dbReference>
<dbReference type="GO" id="GO:0006351">
    <property type="term" value="P:DNA-templated transcription"/>
    <property type="evidence" value="ECO:0007669"/>
    <property type="project" value="InterPro"/>
</dbReference>
<feature type="region of interest" description="Disordered" evidence="8">
    <location>
        <begin position="102"/>
        <end position="134"/>
    </location>
</feature>
<evidence type="ECO:0000256" key="1">
    <source>
        <dbReference type="ARBA" id="ARBA00004123"/>
    </source>
</evidence>
<dbReference type="PANTHER" id="PTHR47782">
    <property type="entry name" value="ZN(II)2CYS6 TRANSCRIPTION FACTOR (EUROFUNG)-RELATED"/>
    <property type="match status" value="1"/>
</dbReference>